<reference evidence="2 3" key="1">
    <citation type="submission" date="2020-04" db="EMBL/GenBank/DDBJ databases">
        <title>Ferrimonas sp. S7 isolated from sea water.</title>
        <authorList>
            <person name="Bae S.S."/>
            <person name="Baek K."/>
        </authorList>
    </citation>
    <scope>NUCLEOTIDE SEQUENCE [LARGE SCALE GENOMIC DNA]</scope>
    <source>
        <strain evidence="2 3">S7</strain>
    </source>
</reference>
<keyword evidence="1" id="KW-0472">Membrane</keyword>
<dbReference type="RefSeq" id="WP_168659149.1">
    <property type="nucleotide sequence ID" value="NZ_CP051180.1"/>
</dbReference>
<keyword evidence="1" id="KW-1133">Transmembrane helix</keyword>
<dbReference type="KEGG" id="fes:HER31_02715"/>
<dbReference type="Pfam" id="PF03350">
    <property type="entry name" value="UPF0114"/>
    <property type="match status" value="1"/>
</dbReference>
<protein>
    <submittedName>
        <fullName evidence="2">YqhA family protein</fullName>
    </submittedName>
</protein>
<evidence type="ECO:0000256" key="1">
    <source>
        <dbReference type="SAM" id="Phobius"/>
    </source>
</evidence>
<feature type="transmembrane region" description="Helical" evidence="1">
    <location>
        <begin position="143"/>
        <end position="160"/>
    </location>
</feature>
<evidence type="ECO:0000313" key="3">
    <source>
        <dbReference type="Proteomes" id="UP000501602"/>
    </source>
</evidence>
<dbReference type="PANTHER" id="PTHR31721">
    <property type="entry name" value="OS06G0710300 PROTEIN"/>
    <property type="match status" value="1"/>
</dbReference>
<organism evidence="2 3">
    <name type="scientific">Ferrimonas lipolytica</name>
    <dbReference type="NCBI Taxonomy" id="2724191"/>
    <lineage>
        <taxon>Bacteria</taxon>
        <taxon>Pseudomonadati</taxon>
        <taxon>Pseudomonadota</taxon>
        <taxon>Gammaproteobacteria</taxon>
        <taxon>Alteromonadales</taxon>
        <taxon>Ferrimonadaceae</taxon>
        <taxon>Ferrimonas</taxon>
    </lineage>
</organism>
<name>A0A6H1UAN0_9GAMM</name>
<keyword evidence="1" id="KW-0812">Transmembrane</keyword>
<gene>
    <name evidence="2" type="ORF">HER31_02715</name>
</gene>
<dbReference type="PIRSF" id="PIRSF026509">
    <property type="entry name" value="UCP026509"/>
    <property type="match status" value="1"/>
</dbReference>
<proteinExistence type="predicted"/>
<dbReference type="EMBL" id="CP051180">
    <property type="protein sequence ID" value="QIZ75888.1"/>
    <property type="molecule type" value="Genomic_DNA"/>
</dbReference>
<sequence>MERLFESLLWKSRLTLLLAVVSCVIAGIALIVLGISEVWHLLHMLWQYLLDANAGVSRDQLVLVVIEVLDTFLLSSVLFIFSFGLYELFVSRIEQAQDHGSKAFAINSIDQLKAKLGKVVLMLLVIKVFALLVEIRPNSMLELLYMALIVLLIALSLWLSNGGPKSEPK</sequence>
<dbReference type="InterPro" id="IPR005134">
    <property type="entry name" value="UPF0114"/>
</dbReference>
<feature type="transmembrane region" description="Helical" evidence="1">
    <location>
        <begin position="61"/>
        <end position="86"/>
    </location>
</feature>
<accession>A0A6H1UAN0</accession>
<dbReference type="AlphaFoldDB" id="A0A6H1UAN0"/>
<feature type="transmembrane region" description="Helical" evidence="1">
    <location>
        <begin position="16"/>
        <end position="41"/>
    </location>
</feature>
<evidence type="ECO:0000313" key="2">
    <source>
        <dbReference type="EMBL" id="QIZ75888.1"/>
    </source>
</evidence>
<dbReference type="Proteomes" id="UP000501602">
    <property type="component" value="Chromosome"/>
</dbReference>
<dbReference type="PANTHER" id="PTHR31721:SF4">
    <property type="entry name" value="OS06G0710300 PROTEIN"/>
    <property type="match status" value="1"/>
</dbReference>
<keyword evidence="3" id="KW-1185">Reference proteome</keyword>
<feature type="transmembrane region" description="Helical" evidence="1">
    <location>
        <begin position="119"/>
        <end position="137"/>
    </location>
</feature>